<proteinExistence type="predicted"/>
<dbReference type="InterPro" id="IPR031822">
    <property type="entry name" value="AdHead_fibreRBD"/>
</dbReference>
<keyword evidence="4" id="KW-1185">Reference proteome</keyword>
<dbReference type="Proteomes" id="UP000830145">
    <property type="component" value="Segment"/>
</dbReference>
<name>A0AAF1DB86_9ADEN</name>
<evidence type="ECO:0000259" key="2">
    <source>
        <dbReference type="Pfam" id="PF16812"/>
    </source>
</evidence>
<dbReference type="GO" id="GO:0019062">
    <property type="term" value="P:virion attachment to host cell"/>
    <property type="evidence" value="ECO:0007669"/>
    <property type="project" value="InterPro"/>
</dbReference>
<feature type="domain" description="Fiber protein 1 C-terminal" evidence="2">
    <location>
        <begin position="156"/>
        <end position="342"/>
    </location>
</feature>
<organism evidence="3 4">
    <name type="scientific">Southern Psittacara leucophthalmus aviadenovirus</name>
    <dbReference type="NCBI Taxonomy" id="2604330"/>
    <lineage>
        <taxon>Viruses</taxon>
        <taxon>Varidnaviria</taxon>
        <taxon>Bamfordvirae</taxon>
        <taxon>Preplasmiviricota</taxon>
        <taxon>Polisuviricotina</taxon>
        <taxon>Pharingeaviricetes</taxon>
        <taxon>Rowavirales</taxon>
        <taxon>Adenoviridae</taxon>
        <taxon>Aviadenovirus</taxon>
        <taxon>Aviadenovirus leucophthalmi</taxon>
    </lineage>
</organism>
<gene>
    <name evidence="3" type="ORF">SPLgp22</name>
</gene>
<dbReference type="InterPro" id="IPR038486">
    <property type="entry name" value="Fiber_prot_C_sf"/>
</dbReference>
<evidence type="ECO:0000313" key="3">
    <source>
        <dbReference type="EMBL" id="QEJ80782.1"/>
    </source>
</evidence>
<dbReference type="EMBL" id="MN153802">
    <property type="protein sequence ID" value="QEJ80782.1"/>
    <property type="molecule type" value="Genomic_DNA"/>
</dbReference>
<dbReference type="Pfam" id="PF16812">
    <property type="entry name" value="AdHead_fibreRBD"/>
    <property type="match status" value="1"/>
</dbReference>
<evidence type="ECO:0000259" key="1">
    <source>
        <dbReference type="Pfam" id="PF06536"/>
    </source>
</evidence>
<sequence>MLSSVVEGNEKATKPMCCDIPSKRRRMEERLDGNSEVDLVYPFYALDDTGGGSGTTSYTAVPPLALADRAFSLNFKAPLGLDANQLTLLMDSSGPITVTGTGLTLRVDSAAFTIENGTLKLKSNPGTYVSPYTILEIMPPEGLNGTYAIVATDLGSVGAPKTWNVGYYVHAVASGGMVNAVVNMQIQRTNMYTADKNSINDGISFTFVLCYFGTTQPNANLSNLHAPTVTPPENTYFFVPNHIAKATTNSPDFITLPQAANSNTTNWYVPADSPWMSQHQFVPIVTNQTDKFGVSTVGVAPGNIDQDLDVDDVMIITVNIKQTSGGNWYDNTETQDRLTTGPLSFSYQGYVTRPANVAEKKTRRRR</sequence>
<feature type="domain" description="Avian adenovirus fibre N-terminal" evidence="1">
    <location>
        <begin position="90"/>
        <end position="131"/>
    </location>
</feature>
<reference evidence="3" key="1">
    <citation type="journal article" date="2019" name="Viruses">
        <title>Faecal Virome Analysis of Wild Animals from Brazil.</title>
        <authorList>
            <person name="Duarte M.A."/>
            <person name="Silva J.M.F."/>
            <person name="Brito C.R."/>
            <person name="Teixeira D.S."/>
            <person name="Melo F.L."/>
            <person name="Ribeiro B.M."/>
            <person name="Nagata T."/>
            <person name="Campos F.S."/>
        </authorList>
    </citation>
    <scope>NUCLEOTIDE SEQUENCE</scope>
    <source>
        <strain evidence="3">BR_DF2</strain>
    </source>
</reference>
<dbReference type="Gene3D" id="2.60.90.30">
    <property type="entry name" value="Fiber protein 1, C-terminal domain"/>
    <property type="match status" value="1"/>
</dbReference>
<dbReference type="Pfam" id="PF06536">
    <property type="entry name" value="Av_adeno_fibre"/>
    <property type="match status" value="1"/>
</dbReference>
<accession>A0AAF1DB86</accession>
<dbReference type="InterPro" id="IPR010537">
    <property type="entry name" value="Avian_adenovirus_fibre_N"/>
</dbReference>
<evidence type="ECO:0000313" key="4">
    <source>
        <dbReference type="Proteomes" id="UP000830145"/>
    </source>
</evidence>
<protein>
    <submittedName>
        <fullName evidence="3">Fiber 1 protein</fullName>
    </submittedName>
</protein>
<reference evidence="3" key="2">
    <citation type="submission" date="2019-07" db="EMBL/GenBank/DDBJ databases">
        <authorList>
            <person name="Duarte M.A."/>
            <person name="Silva J.M.F."/>
            <person name="Brito C.R."/>
            <person name="Teixeira D.S."/>
            <person name="Melo F.L."/>
            <person name="Ribeiro B.M."/>
            <person name="Nagata T."/>
            <person name="Campos F.S."/>
        </authorList>
    </citation>
    <scope>NUCLEOTIDE SEQUENCE</scope>
    <source>
        <strain evidence="3">BR_DF2</strain>
    </source>
</reference>